<proteinExistence type="predicted"/>
<accession>A0ABU6U9U3</accession>
<protein>
    <submittedName>
        <fullName evidence="2">Uncharacterized protein</fullName>
    </submittedName>
</protein>
<evidence type="ECO:0000313" key="3">
    <source>
        <dbReference type="Proteomes" id="UP001341840"/>
    </source>
</evidence>
<gene>
    <name evidence="2" type="ORF">PIB30_021198</name>
</gene>
<reference evidence="2 3" key="1">
    <citation type="journal article" date="2023" name="Plants (Basel)">
        <title>Bridging the Gap: Combining Genomics and Transcriptomics Approaches to Understand Stylosanthes scabra, an Orphan Legume from the Brazilian Caatinga.</title>
        <authorList>
            <person name="Ferreira-Neto J.R.C."/>
            <person name="da Silva M.D."/>
            <person name="Binneck E."/>
            <person name="de Melo N.F."/>
            <person name="da Silva R.H."/>
            <person name="de Melo A.L.T.M."/>
            <person name="Pandolfi V."/>
            <person name="Bustamante F.O."/>
            <person name="Brasileiro-Vidal A.C."/>
            <person name="Benko-Iseppon A.M."/>
        </authorList>
    </citation>
    <scope>NUCLEOTIDE SEQUENCE [LARGE SCALE GENOMIC DNA]</scope>
    <source>
        <tissue evidence="2">Leaves</tissue>
    </source>
</reference>
<evidence type="ECO:0000256" key="1">
    <source>
        <dbReference type="SAM" id="MobiDB-lite"/>
    </source>
</evidence>
<feature type="region of interest" description="Disordered" evidence="1">
    <location>
        <begin position="22"/>
        <end position="54"/>
    </location>
</feature>
<feature type="region of interest" description="Disordered" evidence="1">
    <location>
        <begin position="260"/>
        <end position="310"/>
    </location>
</feature>
<feature type="compositionally biased region" description="Basic and acidic residues" evidence="1">
    <location>
        <begin position="298"/>
        <end position="308"/>
    </location>
</feature>
<dbReference type="EMBL" id="JASCZI010120898">
    <property type="protein sequence ID" value="MED6157205.1"/>
    <property type="molecule type" value="Genomic_DNA"/>
</dbReference>
<comment type="caution">
    <text evidence="2">The sequence shown here is derived from an EMBL/GenBank/DDBJ whole genome shotgun (WGS) entry which is preliminary data.</text>
</comment>
<dbReference type="Proteomes" id="UP001341840">
    <property type="component" value="Unassembled WGS sequence"/>
</dbReference>
<name>A0ABU6U9U3_9FABA</name>
<sequence length="331" mass="36866">MYENPHHKIVFHNILLGGAKHWGKRQESSPATATDATPWRSLIPSDGDGASMNDDDYTINGDVDIMVGTTTTRSCSGDRTLFHLRRVSLSSRTLRPRLYPRRRRRLSLSSALQHVRPVYDKSGITDLRCRRAHNRQSVGLKTLAGQGAPWTSLLGRADPTRPEARPDVPFTKGMWHVLSFCNRIGDVLPCTTPKSKDVHFPTINNAGSPPACSIEDSAVGFTAIAHTWTGLGLPGSAFTPEHWRRCRGTLLRVLKMANHQEDGHTASDSESQNNSRSRGRGVSDKQPSPRKSRPPPRRSAEPHSKPTHYEFMGLVNGHNERLDRLEQELAQ</sequence>
<evidence type="ECO:0000313" key="2">
    <source>
        <dbReference type="EMBL" id="MED6157205.1"/>
    </source>
</evidence>
<keyword evidence="3" id="KW-1185">Reference proteome</keyword>
<organism evidence="2 3">
    <name type="scientific">Stylosanthes scabra</name>
    <dbReference type="NCBI Taxonomy" id="79078"/>
    <lineage>
        <taxon>Eukaryota</taxon>
        <taxon>Viridiplantae</taxon>
        <taxon>Streptophyta</taxon>
        <taxon>Embryophyta</taxon>
        <taxon>Tracheophyta</taxon>
        <taxon>Spermatophyta</taxon>
        <taxon>Magnoliopsida</taxon>
        <taxon>eudicotyledons</taxon>
        <taxon>Gunneridae</taxon>
        <taxon>Pentapetalae</taxon>
        <taxon>rosids</taxon>
        <taxon>fabids</taxon>
        <taxon>Fabales</taxon>
        <taxon>Fabaceae</taxon>
        <taxon>Papilionoideae</taxon>
        <taxon>50 kb inversion clade</taxon>
        <taxon>dalbergioids sensu lato</taxon>
        <taxon>Dalbergieae</taxon>
        <taxon>Pterocarpus clade</taxon>
        <taxon>Stylosanthes</taxon>
    </lineage>
</organism>